<evidence type="ECO:0000313" key="2">
    <source>
        <dbReference type="EMBL" id="WAZ21893.1"/>
    </source>
</evidence>
<dbReference type="EMBL" id="CP114413">
    <property type="protein sequence ID" value="WAZ21893.1"/>
    <property type="molecule type" value="Genomic_DNA"/>
</dbReference>
<evidence type="ECO:0000313" key="3">
    <source>
        <dbReference type="Proteomes" id="UP001164439"/>
    </source>
</evidence>
<feature type="compositionally biased region" description="Basic and acidic residues" evidence="1">
    <location>
        <begin position="29"/>
        <end position="40"/>
    </location>
</feature>
<name>A0ABY7KCT3_9ACTN</name>
<organism evidence="2 3">
    <name type="scientific">Streptomyces cinnabarinus</name>
    <dbReference type="NCBI Taxonomy" id="67287"/>
    <lineage>
        <taxon>Bacteria</taxon>
        <taxon>Bacillati</taxon>
        <taxon>Actinomycetota</taxon>
        <taxon>Actinomycetes</taxon>
        <taxon>Kitasatosporales</taxon>
        <taxon>Streptomycetaceae</taxon>
        <taxon>Streptomyces</taxon>
    </lineage>
</organism>
<keyword evidence="3" id="KW-1185">Reference proteome</keyword>
<gene>
    <name evidence="2" type="ORF">STRCI_003097</name>
</gene>
<reference evidence="2" key="1">
    <citation type="submission" date="2022-12" db="EMBL/GenBank/DDBJ databases">
        <authorList>
            <person name="Ruckert C."/>
            <person name="Busche T."/>
            <person name="Kalinowski J."/>
            <person name="Wittmann C."/>
        </authorList>
    </citation>
    <scope>NUCLEOTIDE SEQUENCE</scope>
    <source>
        <strain evidence="2">DSM 40467</strain>
    </source>
</reference>
<dbReference type="Proteomes" id="UP001164439">
    <property type="component" value="Chromosome"/>
</dbReference>
<proteinExistence type="predicted"/>
<accession>A0ABY7KCT3</accession>
<feature type="region of interest" description="Disordered" evidence="1">
    <location>
        <begin position="15"/>
        <end position="40"/>
    </location>
</feature>
<dbReference type="RefSeq" id="WP_269659532.1">
    <property type="nucleotide sequence ID" value="NZ_CP114413.1"/>
</dbReference>
<sequence length="75" mass="8288">MTFYLDKWPDGDTTRHIATSGTGGGTRLGDQKVKGGDSAKKSMGFSRGCFYWNARQYEAILEADGEDNFMGQIED</sequence>
<protein>
    <submittedName>
        <fullName evidence="2">Uncharacterized protein</fullName>
    </submittedName>
</protein>
<evidence type="ECO:0000256" key="1">
    <source>
        <dbReference type="SAM" id="MobiDB-lite"/>
    </source>
</evidence>